<dbReference type="EMBL" id="MHQO01000014">
    <property type="protein sequence ID" value="OHA07205.1"/>
    <property type="molecule type" value="Genomic_DNA"/>
</dbReference>
<keyword evidence="2 3" id="KW-0802">TPR repeat</keyword>
<feature type="transmembrane region" description="Helical" evidence="4">
    <location>
        <begin position="346"/>
        <end position="366"/>
    </location>
</feature>
<name>A0A1G2L6E4_9BACT</name>
<feature type="transmembrane region" description="Helical" evidence="4">
    <location>
        <begin position="248"/>
        <end position="268"/>
    </location>
</feature>
<dbReference type="PANTHER" id="PTHR44227">
    <property type="match status" value="1"/>
</dbReference>
<evidence type="ECO:0000256" key="3">
    <source>
        <dbReference type="PROSITE-ProRule" id="PRU00339"/>
    </source>
</evidence>
<feature type="transmembrane region" description="Helical" evidence="4">
    <location>
        <begin position="217"/>
        <end position="241"/>
    </location>
</feature>
<proteinExistence type="predicted"/>
<feature type="repeat" description="TPR" evidence="3">
    <location>
        <begin position="496"/>
        <end position="529"/>
    </location>
</feature>
<dbReference type="InterPro" id="IPR019734">
    <property type="entry name" value="TPR_rpt"/>
</dbReference>
<reference evidence="5 6" key="1">
    <citation type="journal article" date="2016" name="Nat. Commun.">
        <title>Thousands of microbial genomes shed light on interconnected biogeochemical processes in an aquifer system.</title>
        <authorList>
            <person name="Anantharaman K."/>
            <person name="Brown C.T."/>
            <person name="Hug L.A."/>
            <person name="Sharon I."/>
            <person name="Castelle C.J."/>
            <person name="Probst A.J."/>
            <person name="Thomas B.C."/>
            <person name="Singh A."/>
            <person name="Wilkins M.J."/>
            <person name="Karaoz U."/>
            <person name="Brodie E.L."/>
            <person name="Williams K.H."/>
            <person name="Hubbard S.S."/>
            <person name="Banfield J.F."/>
        </authorList>
    </citation>
    <scope>NUCLEOTIDE SEQUENCE [LARGE SCALE GENOMIC DNA]</scope>
</reference>
<keyword evidence="1" id="KW-0677">Repeat</keyword>
<keyword evidence="4" id="KW-1133">Transmembrane helix</keyword>
<accession>A0A1G2L6E4</accession>
<dbReference type="PROSITE" id="PS50005">
    <property type="entry name" value="TPR"/>
    <property type="match status" value="1"/>
</dbReference>
<feature type="transmembrane region" description="Helical" evidence="4">
    <location>
        <begin position="288"/>
        <end position="309"/>
    </location>
</feature>
<evidence type="ECO:0000313" key="6">
    <source>
        <dbReference type="Proteomes" id="UP000177982"/>
    </source>
</evidence>
<dbReference type="PANTHER" id="PTHR44227:SF3">
    <property type="entry name" value="PROTEIN O-MANNOSYL-TRANSFERASE TMTC4"/>
    <property type="match status" value="1"/>
</dbReference>
<dbReference type="SUPFAM" id="SSF48452">
    <property type="entry name" value="TPR-like"/>
    <property type="match status" value="2"/>
</dbReference>
<feature type="transmembrane region" description="Helical" evidence="4">
    <location>
        <begin position="316"/>
        <end position="334"/>
    </location>
</feature>
<protein>
    <recommendedName>
        <fullName evidence="7">Glycosyltransferase RgtA/B/C/D-like domain-containing protein</fullName>
    </recommendedName>
</protein>
<dbReference type="Proteomes" id="UP000177982">
    <property type="component" value="Unassembled WGS sequence"/>
</dbReference>
<evidence type="ECO:0000313" key="5">
    <source>
        <dbReference type="EMBL" id="OHA07205.1"/>
    </source>
</evidence>
<evidence type="ECO:0000256" key="2">
    <source>
        <dbReference type="ARBA" id="ARBA00022803"/>
    </source>
</evidence>
<feature type="transmembrane region" description="Helical" evidence="4">
    <location>
        <begin position="97"/>
        <end position="117"/>
    </location>
</feature>
<feature type="transmembrane region" description="Helical" evidence="4">
    <location>
        <begin position="146"/>
        <end position="167"/>
    </location>
</feature>
<feature type="transmembrane region" description="Helical" evidence="4">
    <location>
        <begin position="12"/>
        <end position="29"/>
    </location>
</feature>
<keyword evidence="4" id="KW-0472">Membrane</keyword>
<evidence type="ECO:0000256" key="4">
    <source>
        <dbReference type="SAM" id="Phobius"/>
    </source>
</evidence>
<sequence>MTKFFFAAKQHESILYACLIFLAAVFLYYPLFANDFVYDDFFIIVANPWIQNSVNPAYFFLNPQFFFNSPDAIFNYRPVGSWILSIEFYFFSFQPAFYHTVSLLLHGTNATILFFIFKKIVAKRVLSFFGAMIFLVHPIQSEAVAWAAEHTALWATFFGFTAILLLLKKDSLRRIYYLYLPMAALAVFSKDQLVVLPLLAVAILWTSDNVKRYTKELILLITTIPLYIILRTLFIGSFVAYDEYWGGGIYGTFLTMSNVFVKYMGLIVKGYPLTVNYDTFPETSQIDLPTFFAVSLVGSFVIVLICSIFFRKKIPLITLGLLWFAIPMLPVANFPFPLNSLMNERFLYPALPGAVIILLWLVSSLYSFISKMPRMCRLFSTAGVSIMACVLLGYYSFLTANRLYDWRDDEALWRSASRLALDDRNWLNLNRALLAKGKYEEVLSLYERDAYLFKEEVYADHHAVRFAKVYARMDRLFDAERVLKERYRPPTSNSSGMIAFELGKIYLERGNLVEAVVIFDELAKLRPSNEKFFFSALARYTRSKDDTYVLRDLEKIEDSVLRSVAPLLFRAYSARKEGKWDDVIFILRPIVAQFPIQLEEPYLWLAEAERSLGNTEESFNAFLKLLYLRPASVDARKGFFELREKF</sequence>
<feature type="transmembrane region" description="Helical" evidence="4">
    <location>
        <begin position="179"/>
        <end position="205"/>
    </location>
</feature>
<gene>
    <name evidence="5" type="ORF">A2934_03385</name>
</gene>
<feature type="transmembrane region" description="Helical" evidence="4">
    <location>
        <begin position="378"/>
        <end position="397"/>
    </location>
</feature>
<dbReference type="Gene3D" id="1.25.40.10">
    <property type="entry name" value="Tetratricopeptide repeat domain"/>
    <property type="match status" value="1"/>
</dbReference>
<comment type="caution">
    <text evidence="5">The sequence shown here is derived from an EMBL/GenBank/DDBJ whole genome shotgun (WGS) entry which is preliminary data.</text>
</comment>
<dbReference type="InterPro" id="IPR011990">
    <property type="entry name" value="TPR-like_helical_dom_sf"/>
</dbReference>
<keyword evidence="4" id="KW-0812">Transmembrane</keyword>
<feature type="transmembrane region" description="Helical" evidence="4">
    <location>
        <begin position="124"/>
        <end position="140"/>
    </location>
</feature>
<organism evidence="5 6">
    <name type="scientific">Candidatus Sungbacteria bacterium RIFCSPLOWO2_01_FULL_47_10</name>
    <dbReference type="NCBI Taxonomy" id="1802276"/>
    <lineage>
        <taxon>Bacteria</taxon>
        <taxon>Candidatus Sungiibacteriota</taxon>
    </lineage>
</organism>
<evidence type="ECO:0008006" key="7">
    <source>
        <dbReference type="Google" id="ProtNLM"/>
    </source>
</evidence>
<dbReference type="AlphaFoldDB" id="A0A1G2L6E4"/>
<evidence type="ECO:0000256" key="1">
    <source>
        <dbReference type="ARBA" id="ARBA00022737"/>
    </source>
</evidence>
<dbReference type="InterPro" id="IPR052346">
    <property type="entry name" value="O-mannosyl-transferase_TMTC"/>
</dbReference>